<organism evidence="2 3">
    <name type="scientific">Sordaria macrospora</name>
    <dbReference type="NCBI Taxonomy" id="5147"/>
    <lineage>
        <taxon>Eukaryota</taxon>
        <taxon>Fungi</taxon>
        <taxon>Dikarya</taxon>
        <taxon>Ascomycota</taxon>
        <taxon>Pezizomycotina</taxon>
        <taxon>Sordariomycetes</taxon>
        <taxon>Sordariomycetidae</taxon>
        <taxon>Sordariales</taxon>
        <taxon>Sordariaceae</taxon>
        <taxon>Sordaria</taxon>
    </lineage>
</organism>
<dbReference type="AlphaFoldDB" id="A0A8S8ZLP0"/>
<dbReference type="InterPro" id="IPR010730">
    <property type="entry name" value="HET"/>
</dbReference>
<dbReference type="PANTHER" id="PTHR33112:SF1">
    <property type="entry name" value="HETEROKARYON INCOMPATIBILITY DOMAIN-CONTAINING PROTEIN"/>
    <property type="match status" value="1"/>
</dbReference>
<dbReference type="OMA" id="CIPQDDL"/>
<protein>
    <recommendedName>
        <fullName evidence="1">Heterokaryon incompatibility domain-containing protein</fullName>
    </recommendedName>
</protein>
<sequence length="745" mass="84703">MEPTYYYYYYYYRPVGQAQDPTCNCFDTLNARRRHGWPALGDLTATACAFCAFYLECQIRSKDMKERGEKGFGLEGFHSLEGFRLRHADENEKENDFPSRECVQDVTAMQILGVMSTAGLNRQETGGGILARKLIPDKVNHRLIEEWLHLCRSGHVSCDSHEGGAVSVGTGQIPGFQVIDCTTGNIVSFASLSSSTSSGEQSQTPPEYVTLSYVWGQGVFEGPVKRQQRLSLPGSLPLTISDTIQVVQRLGYRYLWIDRYCIPQDDLPVKQIQIENMGRIYSRSVLTIIAAAGEGPEHGLPGVSERRRVEQLTVQVDALAEGNGISLALYDRPKLTIMDSKWYTRGWTYQEGLLSRRRIVFTDQMIRTLTRFALSLDDEESNFGYIFPRQITDWSNPDTIWDRINEFSMRQLSFDADTLDAVAGIFGMYTAENSNKPKGGGTSFFYGMPIAPFQLRDNDERLWVCELRSLWETDEDIPRKRIGASFKTSLTYQLVSSLLWSDSWFNLLEPDSGGDPFQQQLSHFRRPVFPSWTWAGWKMCMVRRNGLNPTVFDSRTKICVEYEAEAASSSSSAGLAQAPKATQWRRLDWERENEEILKLAGNGAYKIPARLIIRGTVLDVRLKWRNGEKNNPARKFGEWTFTSPEFVEGTTDRIPRELLERVEPGGRKGEGIQVLALILAVRTHDEGKPNALLVLMLRPVTRILNGRPETMFERVHKVMLNVEGEYKPEWTPLSKLLREMEVTLS</sequence>
<feature type="domain" description="Heterokaryon incompatibility" evidence="1">
    <location>
        <begin position="208"/>
        <end position="351"/>
    </location>
</feature>
<proteinExistence type="predicted"/>
<dbReference type="PANTHER" id="PTHR33112">
    <property type="entry name" value="DOMAIN PROTEIN, PUTATIVE-RELATED"/>
    <property type="match status" value="1"/>
</dbReference>
<comment type="caution">
    <text evidence="2">The sequence shown here is derived from an EMBL/GenBank/DDBJ whole genome shotgun (WGS) entry which is preliminary data.</text>
</comment>
<evidence type="ECO:0000259" key="1">
    <source>
        <dbReference type="Pfam" id="PF06985"/>
    </source>
</evidence>
<dbReference type="Pfam" id="PF06985">
    <property type="entry name" value="HET"/>
    <property type="match status" value="1"/>
</dbReference>
<reference evidence="2 3" key="1">
    <citation type="submission" date="2017-07" db="EMBL/GenBank/DDBJ databases">
        <title>Genome sequence of the Sordaria macrospora wild type strain R19027.</title>
        <authorList>
            <person name="Nowrousian M."/>
            <person name="Teichert I."/>
            <person name="Kueck U."/>
        </authorList>
    </citation>
    <scope>NUCLEOTIDE SEQUENCE [LARGE SCALE GENOMIC DNA]</scope>
    <source>
        <strain evidence="2 3">R19027</strain>
        <tissue evidence="2">Mycelium</tissue>
    </source>
</reference>
<evidence type="ECO:0000313" key="3">
    <source>
        <dbReference type="Proteomes" id="UP000433876"/>
    </source>
</evidence>
<dbReference type="Proteomes" id="UP000433876">
    <property type="component" value="Unassembled WGS sequence"/>
</dbReference>
<dbReference type="EMBL" id="NMPR01000070">
    <property type="protein sequence ID" value="KAA8631707.1"/>
    <property type="molecule type" value="Genomic_DNA"/>
</dbReference>
<name>A0A8S8ZLP0_SORMA</name>
<accession>A0A8S8ZLP0</accession>
<gene>
    <name evidence="2" type="ORF">SMACR_07178</name>
</gene>
<dbReference type="VEuPathDB" id="FungiDB:SMAC_07178"/>
<evidence type="ECO:0000313" key="2">
    <source>
        <dbReference type="EMBL" id="KAA8631707.1"/>
    </source>
</evidence>